<dbReference type="FunFam" id="3.20.20.140:FF:000014">
    <property type="entry name" value="5-methylthioadenosine/S-adenosylhomocysteine deaminase"/>
    <property type="match status" value="1"/>
</dbReference>
<dbReference type="RefSeq" id="WP_160898468.1">
    <property type="nucleotide sequence ID" value="NZ_WMEX01000003.1"/>
</dbReference>
<keyword evidence="4 5" id="KW-0862">Zinc</keyword>
<evidence type="ECO:0000256" key="2">
    <source>
        <dbReference type="ARBA" id="ARBA00022723"/>
    </source>
</evidence>
<comment type="catalytic activity">
    <reaction evidence="5">
        <text>S-adenosyl-L-homocysteine + H2O + H(+) = S-inosyl-L-homocysteine + NH4(+)</text>
        <dbReference type="Rhea" id="RHEA:20716"/>
        <dbReference type="ChEBI" id="CHEBI:15377"/>
        <dbReference type="ChEBI" id="CHEBI:15378"/>
        <dbReference type="ChEBI" id="CHEBI:28938"/>
        <dbReference type="ChEBI" id="CHEBI:57856"/>
        <dbReference type="ChEBI" id="CHEBI:57985"/>
        <dbReference type="EC" id="3.5.4.28"/>
    </reaction>
</comment>
<comment type="function">
    <text evidence="5">Catalyzes the deamination of 5-methylthioadenosine and S-adenosyl-L-homocysteine into 5-methylthioinosine and S-inosyl-L-homocysteine, respectively. Is also able to deaminate adenosine.</text>
</comment>
<comment type="catalytic activity">
    <reaction evidence="5">
        <text>S-methyl-5'-thioadenosine + H2O + H(+) = S-methyl-5'-thioinosine + NH4(+)</text>
        <dbReference type="Rhea" id="RHEA:25025"/>
        <dbReference type="ChEBI" id="CHEBI:15377"/>
        <dbReference type="ChEBI" id="CHEBI:15378"/>
        <dbReference type="ChEBI" id="CHEBI:17509"/>
        <dbReference type="ChEBI" id="CHEBI:28938"/>
        <dbReference type="ChEBI" id="CHEBI:48595"/>
        <dbReference type="EC" id="3.5.4.31"/>
    </reaction>
</comment>
<evidence type="ECO:0000256" key="5">
    <source>
        <dbReference type="HAMAP-Rule" id="MF_01281"/>
    </source>
</evidence>
<comment type="cofactor">
    <cofactor evidence="5">
        <name>Zn(2+)</name>
        <dbReference type="ChEBI" id="CHEBI:29105"/>
    </cofactor>
    <text evidence="5">Binds 1 zinc ion per subunit.</text>
</comment>
<dbReference type="InterPro" id="IPR011059">
    <property type="entry name" value="Metal-dep_hydrolase_composite"/>
</dbReference>
<accession>A0A9X4YAP6</accession>
<dbReference type="SUPFAM" id="SSF51556">
    <property type="entry name" value="Metallo-dependent hydrolases"/>
    <property type="match status" value="1"/>
</dbReference>
<dbReference type="InterPro" id="IPR023512">
    <property type="entry name" value="Deaminase_MtaD/DadD"/>
</dbReference>
<keyword evidence="8" id="KW-1185">Reference proteome</keyword>
<dbReference type="EMBL" id="WMEX01000003">
    <property type="protein sequence ID" value="MYL26282.1"/>
    <property type="molecule type" value="Genomic_DNA"/>
</dbReference>
<comment type="similarity">
    <text evidence="1">Belongs to the metallo-dependent hydrolases superfamily. ATZ/TRZ family.</text>
</comment>
<name>A0A9X4YAP6_9GAMM</name>
<dbReference type="AlphaFoldDB" id="A0A9X4YAP6"/>
<keyword evidence="3 5" id="KW-0378">Hydrolase</keyword>
<dbReference type="GO" id="GO:0050270">
    <property type="term" value="F:S-adenosylhomocysteine deaminase activity"/>
    <property type="evidence" value="ECO:0007669"/>
    <property type="project" value="UniProtKB-UniRule"/>
</dbReference>
<comment type="similarity">
    <text evidence="5">Belongs to the metallo-dependent hydrolases superfamily. MTA/SAH deaminase family.</text>
</comment>
<dbReference type="GO" id="GO:0046872">
    <property type="term" value="F:metal ion binding"/>
    <property type="evidence" value="ECO:0007669"/>
    <property type="project" value="UniProtKB-KW"/>
</dbReference>
<dbReference type="PANTHER" id="PTHR43794:SF11">
    <property type="entry name" value="AMIDOHYDROLASE-RELATED DOMAIN-CONTAINING PROTEIN"/>
    <property type="match status" value="1"/>
</dbReference>
<keyword evidence="2 5" id="KW-0479">Metal-binding</keyword>
<dbReference type="HAMAP" id="MF_01281">
    <property type="entry name" value="MTA_SAH_deamin"/>
    <property type="match status" value="1"/>
</dbReference>
<dbReference type="SUPFAM" id="SSF51338">
    <property type="entry name" value="Composite domain of metallo-dependent hydrolases"/>
    <property type="match status" value="1"/>
</dbReference>
<evidence type="ECO:0000256" key="4">
    <source>
        <dbReference type="ARBA" id="ARBA00022833"/>
    </source>
</evidence>
<protein>
    <recommendedName>
        <fullName evidence="5">5-methylthioadenosine/S-adenosylhomocysteine deaminase</fullName>
        <shortName evidence="5">MTA/SAH deaminase</shortName>
        <ecNumber evidence="5">3.5.4.28</ecNumber>
        <ecNumber evidence="5">3.5.4.31</ecNumber>
    </recommendedName>
</protein>
<feature type="binding site" evidence="5">
    <location>
        <position position="220"/>
    </location>
    <ligand>
        <name>Zn(2+)</name>
        <dbReference type="ChEBI" id="CHEBI:29105"/>
    </ligand>
</feature>
<organism evidence="7 8">
    <name type="scientific">Vreelandella halophila</name>
    <dbReference type="NCBI Taxonomy" id="86177"/>
    <lineage>
        <taxon>Bacteria</taxon>
        <taxon>Pseudomonadati</taxon>
        <taxon>Pseudomonadota</taxon>
        <taxon>Gammaproteobacteria</taxon>
        <taxon>Oceanospirillales</taxon>
        <taxon>Halomonadaceae</taxon>
        <taxon>Vreelandella</taxon>
    </lineage>
</organism>
<dbReference type="NCBIfam" id="NF006549">
    <property type="entry name" value="PRK09045.1"/>
    <property type="match status" value="1"/>
</dbReference>
<dbReference type="GO" id="GO:0090614">
    <property type="term" value="F:5'-methylthioadenosine deaminase activity"/>
    <property type="evidence" value="ECO:0007669"/>
    <property type="project" value="UniProtKB-UniRule"/>
</dbReference>
<feature type="binding site" evidence="5">
    <location>
        <position position="71"/>
    </location>
    <ligand>
        <name>Zn(2+)</name>
        <dbReference type="ChEBI" id="CHEBI:29105"/>
    </ligand>
</feature>
<dbReference type="EC" id="3.5.4.31" evidence="5"/>
<evidence type="ECO:0000256" key="3">
    <source>
        <dbReference type="ARBA" id="ARBA00022801"/>
    </source>
</evidence>
<feature type="binding site" evidence="5">
    <location>
        <position position="100"/>
    </location>
    <ligand>
        <name>substrate</name>
    </ligand>
</feature>
<feature type="binding site" evidence="5">
    <location>
        <position position="223"/>
    </location>
    <ligand>
        <name>substrate</name>
    </ligand>
</feature>
<dbReference type="InterPro" id="IPR032466">
    <property type="entry name" value="Metal_Hydrolase"/>
</dbReference>
<evidence type="ECO:0000313" key="8">
    <source>
        <dbReference type="Proteomes" id="UP000460751"/>
    </source>
</evidence>
<dbReference type="EC" id="3.5.4.28" evidence="5"/>
<comment type="caution">
    <text evidence="7">The sequence shown here is derived from an EMBL/GenBank/DDBJ whole genome shotgun (WGS) entry which is preliminary data.</text>
</comment>
<evidence type="ECO:0000259" key="6">
    <source>
        <dbReference type="Pfam" id="PF01979"/>
    </source>
</evidence>
<evidence type="ECO:0000313" key="7">
    <source>
        <dbReference type="EMBL" id="MYL26282.1"/>
    </source>
</evidence>
<comment type="caution">
    <text evidence="5">Lacks conserved residue(s) required for the propagation of feature annotation.</text>
</comment>
<feature type="binding site" evidence="5">
    <location>
        <position position="73"/>
    </location>
    <ligand>
        <name>Zn(2+)</name>
        <dbReference type="ChEBI" id="CHEBI:29105"/>
    </ligand>
</feature>
<dbReference type="PANTHER" id="PTHR43794">
    <property type="entry name" value="AMINOHYDROLASE SSNA-RELATED"/>
    <property type="match status" value="1"/>
</dbReference>
<dbReference type="Proteomes" id="UP000460751">
    <property type="component" value="Unassembled WGS sequence"/>
</dbReference>
<dbReference type="OrthoDB" id="9787621at2"/>
<feature type="binding site" evidence="5">
    <location>
        <position position="308"/>
    </location>
    <ligand>
        <name>Zn(2+)</name>
        <dbReference type="ChEBI" id="CHEBI:29105"/>
    </ligand>
</feature>
<gene>
    <name evidence="5" type="primary">mtaD</name>
    <name evidence="7" type="ORF">GLW01_05675</name>
</gene>
<dbReference type="CDD" id="cd01298">
    <property type="entry name" value="ATZ_TRZ_like"/>
    <property type="match status" value="1"/>
</dbReference>
<proteinExistence type="inferred from homology"/>
<reference evidence="7 8" key="1">
    <citation type="submission" date="2019-11" db="EMBL/GenBank/DDBJ databases">
        <title>Genome sequences of 17 halophilic strains isolated from different environments.</title>
        <authorList>
            <person name="Furrow R.E."/>
        </authorList>
    </citation>
    <scope>NUCLEOTIDE SEQUENCE [LARGE SCALE GENOMIC DNA]</scope>
    <source>
        <strain evidence="7 8">22507_15_FS</strain>
    </source>
</reference>
<dbReference type="InterPro" id="IPR050287">
    <property type="entry name" value="MTA/SAH_deaminase"/>
</dbReference>
<evidence type="ECO:0000256" key="1">
    <source>
        <dbReference type="ARBA" id="ARBA00006745"/>
    </source>
</evidence>
<dbReference type="Gene3D" id="3.20.20.140">
    <property type="entry name" value="Metal-dependent hydrolases"/>
    <property type="match status" value="1"/>
</dbReference>
<feature type="domain" description="Amidohydrolase-related" evidence="6">
    <location>
        <begin position="63"/>
        <end position="410"/>
    </location>
</feature>
<dbReference type="Gene3D" id="2.30.40.10">
    <property type="entry name" value="Urease, subunit C, domain 1"/>
    <property type="match status" value="1"/>
</dbReference>
<dbReference type="Pfam" id="PF01979">
    <property type="entry name" value="Amidohydro_1"/>
    <property type="match status" value="1"/>
</dbReference>
<feature type="binding site" evidence="5">
    <location>
        <position position="308"/>
    </location>
    <ligand>
        <name>substrate</name>
    </ligand>
</feature>
<feature type="binding site" evidence="5">
    <location>
        <position position="193"/>
    </location>
    <ligand>
        <name>substrate</name>
    </ligand>
</feature>
<dbReference type="InterPro" id="IPR006680">
    <property type="entry name" value="Amidohydro-rel"/>
</dbReference>
<sequence length="443" mass="48888">MSQMQPIDQLISARWLLPMTDRQVLEHHSVAIQGNQILDICPTNTALERYQPNQHRDLGDQLLMPGLINAHGHAPMTLLRGLGNDLPLMEWLQDHIWPAEGRFVDEAFVADGTQLAIAEMLRTGTTCFSDMYFFPETIVETAQQHGMRIQSTFPVLDMPTQWGSGPEEYIQKGLALHDRVRNSNLATIAFGPHAPYTISDEPLRRIATLAEEVDLPVQIHLHETAGEVDDSIQNHGLRPTRRLAELGLISPRTQCVHMTQVDDHDLKLLQESGAHVLHCPEANMKLASGACPVQRLLDAGVNVGLGTDGAASNNNLDMFGEMQSAALLGKLSTLEAGATDAYSVLRMATINGAQALGIDDRVGTLEPGKQADMIAVDLGDILAQPVYDPIPHLVYNTNGRQVTHTWVAGEPRLIEGELQRMDLHGLRERVNQWQRHIAAADQH</sequence>